<proteinExistence type="predicted"/>
<dbReference type="SUPFAM" id="SSF52833">
    <property type="entry name" value="Thioredoxin-like"/>
    <property type="match status" value="1"/>
</dbReference>
<dbReference type="AlphaFoldDB" id="A0A0D0QUR1"/>
<dbReference type="RefSeq" id="WP_042739890.1">
    <property type="nucleotide sequence ID" value="NZ_BKAX01000001.1"/>
</dbReference>
<dbReference type="OrthoDB" id="9795531at2"/>
<dbReference type="Pfam" id="PF00462">
    <property type="entry name" value="Glutaredoxin"/>
    <property type="match status" value="1"/>
</dbReference>
<dbReference type="EMBL" id="BKAX01000001">
    <property type="protein sequence ID" value="GEQ04793.1"/>
    <property type="molecule type" value="Genomic_DNA"/>
</dbReference>
<dbReference type="InterPro" id="IPR036249">
    <property type="entry name" value="Thioredoxin-like_sf"/>
</dbReference>
<protein>
    <submittedName>
        <fullName evidence="3">Glutaredoxin</fullName>
    </submittedName>
</protein>
<dbReference type="PROSITE" id="PS51354">
    <property type="entry name" value="GLUTAREDOXIN_2"/>
    <property type="match status" value="1"/>
</dbReference>
<evidence type="ECO:0000259" key="1">
    <source>
        <dbReference type="Pfam" id="PF00462"/>
    </source>
</evidence>
<gene>
    <name evidence="3" type="primary">grxC</name>
    <name evidence="3" type="ORF">NCTC12195_01921</name>
    <name evidence="2" type="ORF">SGA02_06210</name>
</gene>
<name>A0A0D0QUR1_STAGA</name>
<dbReference type="STRING" id="1293.SH09_12025"/>
<dbReference type="Gene3D" id="3.40.30.10">
    <property type="entry name" value="Glutaredoxin"/>
    <property type="match status" value="1"/>
</dbReference>
<reference evidence="3 4" key="1">
    <citation type="submission" date="2018-06" db="EMBL/GenBank/DDBJ databases">
        <authorList>
            <consortium name="Pathogen Informatics"/>
            <person name="Doyle S."/>
        </authorList>
    </citation>
    <scope>NUCLEOTIDE SEQUENCE [LARGE SCALE GENOMIC DNA]</scope>
    <source>
        <strain evidence="3 4">NCTC12195</strain>
    </source>
</reference>
<dbReference type="EMBL" id="UHDK01000001">
    <property type="protein sequence ID" value="SUM32475.1"/>
    <property type="molecule type" value="Genomic_DNA"/>
</dbReference>
<dbReference type="GeneID" id="93845547"/>
<dbReference type="InterPro" id="IPR002109">
    <property type="entry name" value="Glutaredoxin"/>
</dbReference>
<evidence type="ECO:0000313" key="5">
    <source>
        <dbReference type="Proteomes" id="UP000321057"/>
    </source>
</evidence>
<keyword evidence="5" id="KW-1185">Reference proteome</keyword>
<accession>A0A0D0QUR1</accession>
<dbReference type="CDD" id="cd02976">
    <property type="entry name" value="NrdH"/>
    <property type="match status" value="1"/>
</dbReference>
<feature type="domain" description="Glutaredoxin" evidence="1">
    <location>
        <begin position="4"/>
        <end position="59"/>
    </location>
</feature>
<evidence type="ECO:0000313" key="2">
    <source>
        <dbReference type="EMBL" id="GEQ04793.1"/>
    </source>
</evidence>
<evidence type="ECO:0000313" key="4">
    <source>
        <dbReference type="Proteomes" id="UP000255277"/>
    </source>
</evidence>
<evidence type="ECO:0000313" key="3">
    <source>
        <dbReference type="EMBL" id="SUM32475.1"/>
    </source>
</evidence>
<sequence>MKSVIIYTQNDCPPCTFIKSYLTDKGVAFEEKNVANAQYRNEMMEYDAFATPFILIDDEPMYQIDMEKINRTLDIEA</sequence>
<reference evidence="2 5" key="2">
    <citation type="submission" date="2019-07" db="EMBL/GenBank/DDBJ databases">
        <title>Whole genome shotgun sequence of Staphylococcus gallinarum NBRC 109767.</title>
        <authorList>
            <person name="Hosoyama A."/>
            <person name="Uohara A."/>
            <person name="Ohji S."/>
            <person name="Ichikawa N."/>
        </authorList>
    </citation>
    <scope>NUCLEOTIDE SEQUENCE [LARGE SCALE GENOMIC DNA]</scope>
    <source>
        <strain evidence="2 5">NBRC 109767</strain>
    </source>
</reference>
<organism evidence="3 4">
    <name type="scientific">Staphylococcus gallinarum</name>
    <dbReference type="NCBI Taxonomy" id="1293"/>
    <lineage>
        <taxon>Bacteria</taxon>
        <taxon>Bacillati</taxon>
        <taxon>Bacillota</taxon>
        <taxon>Bacilli</taxon>
        <taxon>Bacillales</taxon>
        <taxon>Staphylococcaceae</taxon>
        <taxon>Staphylococcus</taxon>
    </lineage>
</organism>
<dbReference type="Proteomes" id="UP000321057">
    <property type="component" value="Unassembled WGS sequence"/>
</dbReference>
<dbReference type="Proteomes" id="UP000255277">
    <property type="component" value="Unassembled WGS sequence"/>
</dbReference>